<dbReference type="RefSeq" id="WP_089901188.1">
    <property type="nucleotide sequence ID" value="NZ_FOJG01000002.1"/>
</dbReference>
<dbReference type="EMBL" id="FOJG01000002">
    <property type="protein sequence ID" value="SEW53833.1"/>
    <property type="molecule type" value="Genomic_DNA"/>
</dbReference>
<protein>
    <submittedName>
        <fullName evidence="1">Uncharacterized protein</fullName>
    </submittedName>
</protein>
<dbReference type="Proteomes" id="UP000199310">
    <property type="component" value="Unassembled WGS sequence"/>
</dbReference>
<dbReference type="STRING" id="29529.SAMN04488122_5707"/>
<organism evidence="1 2">
    <name type="scientific">Chitinophaga arvensicola</name>
    <dbReference type="NCBI Taxonomy" id="29529"/>
    <lineage>
        <taxon>Bacteria</taxon>
        <taxon>Pseudomonadati</taxon>
        <taxon>Bacteroidota</taxon>
        <taxon>Chitinophagia</taxon>
        <taxon>Chitinophagales</taxon>
        <taxon>Chitinophagaceae</taxon>
        <taxon>Chitinophaga</taxon>
    </lineage>
</organism>
<dbReference type="Pfam" id="PF19371">
    <property type="entry name" value="DUF5946"/>
    <property type="match status" value="1"/>
</dbReference>
<dbReference type="AlphaFoldDB" id="A0A1I0SD30"/>
<dbReference type="InterPro" id="IPR045990">
    <property type="entry name" value="DUF5946"/>
</dbReference>
<sequence>MTENNIICPGCKLHLAYQQLAPSERYNASGECLELFNQLSSRTFAFKHPDFHHQLSVDAYGAQHAGGVSRTVTTVFALIGLYLALEKNYTGRQVQHIHSIIPRQSWEALTPPPAPAGSITVADVLKATTEEELYAAMKKWAQSVWDSWQVYHDWVKEKTAPYI</sequence>
<keyword evidence="2" id="KW-1185">Reference proteome</keyword>
<reference evidence="2" key="1">
    <citation type="submission" date="2016-10" db="EMBL/GenBank/DDBJ databases">
        <authorList>
            <person name="Varghese N."/>
            <person name="Submissions S."/>
        </authorList>
    </citation>
    <scope>NUCLEOTIDE SEQUENCE [LARGE SCALE GENOMIC DNA]</scope>
    <source>
        <strain evidence="2">DSM 3695</strain>
    </source>
</reference>
<gene>
    <name evidence="1" type="ORF">SAMN04488122_5707</name>
</gene>
<dbReference type="OrthoDB" id="158614at2"/>
<evidence type="ECO:0000313" key="1">
    <source>
        <dbReference type="EMBL" id="SEW53833.1"/>
    </source>
</evidence>
<name>A0A1I0SD30_9BACT</name>
<accession>A0A1I0SD30</accession>
<evidence type="ECO:0000313" key="2">
    <source>
        <dbReference type="Proteomes" id="UP000199310"/>
    </source>
</evidence>
<proteinExistence type="predicted"/>